<comment type="similarity">
    <text evidence="1">Belongs to the glycosyltransferase 47 family.</text>
</comment>
<proteinExistence type="inferred from homology"/>
<feature type="transmembrane region" description="Helical" evidence="2">
    <location>
        <begin position="6"/>
        <end position="23"/>
    </location>
</feature>
<dbReference type="InterPro" id="IPR040911">
    <property type="entry name" value="Exostosin_GT47"/>
</dbReference>
<dbReference type="InterPro" id="IPR004263">
    <property type="entry name" value="Exostosin"/>
</dbReference>
<dbReference type="PANTHER" id="PTHR11062">
    <property type="entry name" value="EXOSTOSIN HEPARAN SULFATE GLYCOSYLTRANSFERASE -RELATED"/>
    <property type="match status" value="1"/>
</dbReference>
<accession>A0ABR2K707</accession>
<dbReference type="Proteomes" id="UP001470230">
    <property type="component" value="Unassembled WGS sequence"/>
</dbReference>
<organism evidence="4 5">
    <name type="scientific">Tritrichomonas musculus</name>
    <dbReference type="NCBI Taxonomy" id="1915356"/>
    <lineage>
        <taxon>Eukaryota</taxon>
        <taxon>Metamonada</taxon>
        <taxon>Parabasalia</taxon>
        <taxon>Tritrichomonadida</taxon>
        <taxon>Tritrichomonadidae</taxon>
        <taxon>Tritrichomonas</taxon>
    </lineage>
</organism>
<dbReference type="Pfam" id="PF03016">
    <property type="entry name" value="Exostosin_GT47"/>
    <property type="match status" value="1"/>
</dbReference>
<evidence type="ECO:0000259" key="3">
    <source>
        <dbReference type="Pfam" id="PF03016"/>
    </source>
</evidence>
<keyword evidence="2" id="KW-0812">Transmembrane</keyword>
<protein>
    <recommendedName>
        <fullName evidence="3">Exostosin GT47 domain-containing protein</fullName>
    </recommendedName>
</protein>
<evidence type="ECO:0000256" key="2">
    <source>
        <dbReference type="SAM" id="Phobius"/>
    </source>
</evidence>
<sequence>MNKWLISIHILHISLLYLIMFILRYRVAKTNNVSVIPFTQNYYQFMNSFPPTKIYVYNETHPDFQPFYDTIFDESTDKRFNTHSYVPDLFIFQNIFSQNFIVSDPFQADVFFLRFLCSQYKWGFHIYDLYPIIEKQGPFYQRYGGVDHFFLHTTHSISYSVIVDEDHMKIPNMFTTQMLHWNETLMYPRIMIRITSSPVYSNYPLSKLKRKKEIAVLLLAGIDVHVPEISIFRKKLFQSFSNISGCRSVVTYRYLGVQMEYKPRYHLFMEKSQICIIPAGDCYNSKRFFDSLKKLCVPFVFSDHFRFPFESLFVNYESIIVQQPMFEYHKIRHNIMLLNSQKIKQMRYSLHSIGKIYDGKVNVTAQPGQYVWSWFWTQFFQLCYIAATKRRNLLEMDTSY</sequence>
<reference evidence="4 5" key="1">
    <citation type="submission" date="2024-04" db="EMBL/GenBank/DDBJ databases">
        <title>Tritrichomonas musculus Genome.</title>
        <authorList>
            <person name="Alves-Ferreira E."/>
            <person name="Grigg M."/>
            <person name="Lorenzi H."/>
            <person name="Galac M."/>
        </authorList>
    </citation>
    <scope>NUCLEOTIDE SEQUENCE [LARGE SCALE GENOMIC DNA]</scope>
    <source>
        <strain evidence="4 5">EAF2021</strain>
    </source>
</reference>
<keyword evidence="2" id="KW-1133">Transmembrane helix</keyword>
<gene>
    <name evidence="4" type="ORF">M9Y10_037872</name>
</gene>
<dbReference type="EMBL" id="JAPFFF010000006">
    <property type="protein sequence ID" value="KAK8886839.1"/>
    <property type="molecule type" value="Genomic_DNA"/>
</dbReference>
<evidence type="ECO:0000313" key="5">
    <source>
        <dbReference type="Proteomes" id="UP001470230"/>
    </source>
</evidence>
<evidence type="ECO:0000256" key="1">
    <source>
        <dbReference type="ARBA" id="ARBA00010271"/>
    </source>
</evidence>
<feature type="domain" description="Exostosin GT47" evidence="3">
    <location>
        <begin position="51"/>
        <end position="330"/>
    </location>
</feature>
<name>A0ABR2K707_9EUKA</name>
<evidence type="ECO:0000313" key="4">
    <source>
        <dbReference type="EMBL" id="KAK8886839.1"/>
    </source>
</evidence>
<dbReference type="PANTHER" id="PTHR11062:SF281">
    <property type="entry name" value="EXOSTOSIN-LIKE 2"/>
    <property type="match status" value="1"/>
</dbReference>
<keyword evidence="2" id="KW-0472">Membrane</keyword>
<keyword evidence="5" id="KW-1185">Reference proteome</keyword>
<comment type="caution">
    <text evidence="4">The sequence shown here is derived from an EMBL/GenBank/DDBJ whole genome shotgun (WGS) entry which is preliminary data.</text>
</comment>